<feature type="domain" description="Helicase C-terminal" evidence="16">
    <location>
        <begin position="329"/>
        <end position="482"/>
    </location>
</feature>
<dbReference type="Pfam" id="PF00271">
    <property type="entry name" value="Helicase_C"/>
    <property type="match status" value="1"/>
</dbReference>
<dbReference type="HOGENOM" id="CLU_003041_1_5_1"/>
<dbReference type="Gene3D" id="3.40.50.300">
    <property type="entry name" value="P-loop containing nucleotide triphosphate hydrolases"/>
    <property type="match status" value="2"/>
</dbReference>
<comment type="catalytic activity">
    <reaction evidence="12">
        <text>ATP + H2O = ADP + phosphate + H(+)</text>
        <dbReference type="Rhea" id="RHEA:13065"/>
        <dbReference type="ChEBI" id="CHEBI:15377"/>
        <dbReference type="ChEBI" id="CHEBI:15378"/>
        <dbReference type="ChEBI" id="CHEBI:30616"/>
        <dbReference type="ChEBI" id="CHEBI:43474"/>
        <dbReference type="ChEBI" id="CHEBI:456216"/>
        <dbReference type="EC" id="3.6.4.13"/>
    </reaction>
</comment>
<evidence type="ECO:0000313" key="17">
    <source>
        <dbReference type="EMBL" id="EXJ89587.1"/>
    </source>
</evidence>
<evidence type="ECO:0000256" key="4">
    <source>
        <dbReference type="ARBA" id="ARBA00022517"/>
    </source>
</evidence>
<dbReference type="PROSITE" id="PS51192">
    <property type="entry name" value="HELICASE_ATP_BIND_1"/>
    <property type="match status" value="1"/>
</dbReference>
<dbReference type="STRING" id="1182542.W9Y9Q5"/>
<dbReference type="GO" id="GO:0003676">
    <property type="term" value="F:nucleic acid binding"/>
    <property type="evidence" value="ECO:0007669"/>
    <property type="project" value="InterPro"/>
</dbReference>
<evidence type="ECO:0000256" key="6">
    <source>
        <dbReference type="ARBA" id="ARBA00022741"/>
    </source>
</evidence>
<dbReference type="FunFam" id="3.40.50.300:FF:000008">
    <property type="entry name" value="ATP-dependent RNA helicase RhlB"/>
    <property type="match status" value="1"/>
</dbReference>
<feature type="compositionally biased region" description="Polar residues" evidence="14">
    <location>
        <begin position="34"/>
        <end position="44"/>
    </location>
</feature>
<sequence>MSKHKLEEEAQTAKQDKKRRRKERKEARRHEDITPSSTDATAHSTPAPDNEDDGATYKPDPSLIALPQAAVDEFLKSQSVQIDDPKGTNLRPILAFTQLSSELATQFKSVFSSFDKPSPIQSASWPFLLSGRDFVGVAETGSGKTIAFGMPLVFRLSALGKKKGIRAVIVAPTRELAIQVFEQIDKLCKTAHKLKPVCIYGGTNKDEQRRSLQGANVVVATPGRLKDFMSDGTVDLSKTRYLVLDEADRMLDKGFEDDIKHIISQMPSSSKRQTAMFTATWPKSIRDLAATFMKDPVKITIGRNAEEDSGELRANTRIVQKVEVMDGFAKQSRLLELLKEHTAGKKRNDRILVFCLYKKEAFRIENFIRSRGYDVAGIHGDMAQSARIASLEAFKSGSVSLLVATDVAARGLDIPEVKLVINVTFPLTAEDYVHRIGRTGRAGKEGLAITMFTEQDKPLAGALINVLKAAKQDVPEDLFKFGTTVKKKQHDAYGAFYREADEGKKATKITFD</sequence>
<proteinExistence type="inferred from homology"/>
<dbReference type="Pfam" id="PF00270">
    <property type="entry name" value="DEAD"/>
    <property type="match status" value="1"/>
</dbReference>
<keyword evidence="4" id="KW-0690">Ribosome biogenesis</keyword>
<dbReference type="PROSITE" id="PS51194">
    <property type="entry name" value="HELICASE_CTER"/>
    <property type="match status" value="1"/>
</dbReference>
<dbReference type="EC" id="3.6.4.13" evidence="3"/>
<dbReference type="GO" id="GO:0000464">
    <property type="term" value="P:endonucleolytic cleavage in ITS1 upstream of 5.8S rRNA from tricistronic rRNA transcript (SSU-rRNA, 5.8S rRNA, LSU-rRNA)"/>
    <property type="evidence" value="ECO:0007669"/>
    <property type="project" value="EnsemblFungi"/>
</dbReference>
<dbReference type="GO" id="GO:0005524">
    <property type="term" value="F:ATP binding"/>
    <property type="evidence" value="ECO:0007669"/>
    <property type="project" value="UniProtKB-KW"/>
</dbReference>
<dbReference type="GO" id="GO:0016787">
    <property type="term" value="F:hydrolase activity"/>
    <property type="evidence" value="ECO:0007669"/>
    <property type="project" value="UniProtKB-KW"/>
</dbReference>
<comment type="caution">
    <text evidence="17">The sequence shown here is derived from an EMBL/GenBank/DDBJ whole genome shotgun (WGS) entry which is preliminary data.</text>
</comment>
<comment type="subcellular location">
    <subcellularLocation>
        <location evidence="1">Nucleus</location>
        <location evidence="1">Nucleolus</location>
    </subcellularLocation>
</comment>
<evidence type="ECO:0000256" key="1">
    <source>
        <dbReference type="ARBA" id="ARBA00004604"/>
    </source>
</evidence>
<keyword evidence="9 13" id="KW-0067">ATP-binding</keyword>
<dbReference type="EMBL" id="AMGY01000002">
    <property type="protein sequence ID" value="EXJ89587.1"/>
    <property type="molecule type" value="Genomic_DNA"/>
</dbReference>
<dbReference type="SMART" id="SM00487">
    <property type="entry name" value="DEXDc"/>
    <property type="match status" value="1"/>
</dbReference>
<organism evidence="17 18">
    <name type="scientific">Capronia epimyces CBS 606.96</name>
    <dbReference type="NCBI Taxonomy" id="1182542"/>
    <lineage>
        <taxon>Eukaryota</taxon>
        <taxon>Fungi</taxon>
        <taxon>Dikarya</taxon>
        <taxon>Ascomycota</taxon>
        <taxon>Pezizomycotina</taxon>
        <taxon>Eurotiomycetes</taxon>
        <taxon>Chaetothyriomycetidae</taxon>
        <taxon>Chaetothyriales</taxon>
        <taxon>Herpotrichiellaceae</taxon>
        <taxon>Capronia</taxon>
    </lineage>
</organism>
<dbReference type="GO" id="GO:0005730">
    <property type="term" value="C:nucleolus"/>
    <property type="evidence" value="ECO:0007669"/>
    <property type="project" value="EnsemblFungi"/>
</dbReference>
<dbReference type="RefSeq" id="XP_007730984.1">
    <property type="nucleotide sequence ID" value="XM_007732794.1"/>
</dbReference>
<feature type="domain" description="Helicase ATP-binding" evidence="15">
    <location>
        <begin position="125"/>
        <end position="299"/>
    </location>
</feature>
<feature type="region of interest" description="Disordered" evidence="14">
    <location>
        <begin position="1"/>
        <end position="61"/>
    </location>
</feature>
<keyword evidence="7 13" id="KW-0378">Hydrolase</keyword>
<evidence type="ECO:0000259" key="16">
    <source>
        <dbReference type="PROSITE" id="PS51194"/>
    </source>
</evidence>
<dbReference type="CDD" id="cd18787">
    <property type="entry name" value="SF2_C_DEAD"/>
    <property type="match status" value="1"/>
</dbReference>
<reference evidence="17 18" key="1">
    <citation type="submission" date="2013-03" db="EMBL/GenBank/DDBJ databases">
        <title>The Genome Sequence of Capronia epimyces CBS 606.96.</title>
        <authorList>
            <consortium name="The Broad Institute Genomics Platform"/>
            <person name="Cuomo C."/>
            <person name="de Hoog S."/>
            <person name="Gorbushina A."/>
            <person name="Walker B."/>
            <person name="Young S.K."/>
            <person name="Zeng Q."/>
            <person name="Gargeya S."/>
            <person name="Fitzgerald M."/>
            <person name="Haas B."/>
            <person name="Abouelleil A."/>
            <person name="Allen A.W."/>
            <person name="Alvarado L."/>
            <person name="Arachchi H.M."/>
            <person name="Berlin A.M."/>
            <person name="Chapman S.B."/>
            <person name="Gainer-Dewar J."/>
            <person name="Goldberg J."/>
            <person name="Griggs A."/>
            <person name="Gujja S."/>
            <person name="Hansen M."/>
            <person name="Howarth C."/>
            <person name="Imamovic A."/>
            <person name="Ireland A."/>
            <person name="Larimer J."/>
            <person name="McCowan C."/>
            <person name="Murphy C."/>
            <person name="Pearson M."/>
            <person name="Poon T.W."/>
            <person name="Priest M."/>
            <person name="Roberts A."/>
            <person name="Saif S."/>
            <person name="Shea T."/>
            <person name="Sisk P."/>
            <person name="Sykes S."/>
            <person name="Wortman J."/>
            <person name="Nusbaum C."/>
            <person name="Birren B."/>
        </authorList>
    </citation>
    <scope>NUCLEOTIDE SEQUENCE [LARGE SCALE GENOMIC DNA]</scope>
    <source>
        <strain evidence="17 18">CBS 606.96</strain>
    </source>
</reference>
<evidence type="ECO:0000256" key="12">
    <source>
        <dbReference type="ARBA" id="ARBA00047984"/>
    </source>
</evidence>
<keyword evidence="5" id="KW-0698">rRNA processing</keyword>
<evidence type="ECO:0000256" key="13">
    <source>
        <dbReference type="RuleBase" id="RU000492"/>
    </source>
</evidence>
<dbReference type="GO" id="GO:0003724">
    <property type="term" value="F:RNA helicase activity"/>
    <property type="evidence" value="ECO:0007669"/>
    <property type="project" value="UniProtKB-EC"/>
</dbReference>
<comment type="function">
    <text evidence="11">ATP-dependent RNA helicase required for 60S ribosomal subunit synthesis. Involved in efficient pre-rRNA processing, predominantly at site A3, which is necessary for the normal formation of 25S and 5.8S rRNAs.</text>
</comment>
<evidence type="ECO:0000256" key="11">
    <source>
        <dbReference type="ARBA" id="ARBA00037449"/>
    </source>
</evidence>
<dbReference type="Proteomes" id="UP000019478">
    <property type="component" value="Unassembled WGS sequence"/>
</dbReference>
<name>W9Y9Q5_9EURO</name>
<gene>
    <name evidence="17" type="ORF">A1O3_02654</name>
</gene>
<keyword evidence="6 13" id="KW-0547">Nucleotide-binding</keyword>
<dbReference type="eggNOG" id="KOG0331">
    <property type="taxonomic scope" value="Eukaryota"/>
</dbReference>
<keyword evidence="8 13" id="KW-0347">Helicase</keyword>
<dbReference type="InterPro" id="IPR011545">
    <property type="entry name" value="DEAD/DEAH_box_helicase_dom"/>
</dbReference>
<dbReference type="AlphaFoldDB" id="W9Y9Q5"/>
<evidence type="ECO:0000256" key="10">
    <source>
        <dbReference type="ARBA" id="ARBA00023242"/>
    </source>
</evidence>
<feature type="compositionally biased region" description="Basic and acidic residues" evidence="14">
    <location>
        <begin position="24"/>
        <end position="33"/>
    </location>
</feature>
<dbReference type="InterPro" id="IPR027417">
    <property type="entry name" value="P-loop_NTPase"/>
</dbReference>
<dbReference type="SMART" id="SM00490">
    <property type="entry name" value="HELICc"/>
    <property type="match status" value="1"/>
</dbReference>
<dbReference type="GO" id="GO:0030687">
    <property type="term" value="C:preribosome, large subunit precursor"/>
    <property type="evidence" value="ECO:0007669"/>
    <property type="project" value="EnsemblFungi"/>
</dbReference>
<accession>W9Y9Q5</accession>
<comment type="similarity">
    <text evidence="2">Belongs to the DEAD box helicase family. DDX5/DBP2 subfamily.</text>
</comment>
<evidence type="ECO:0000256" key="7">
    <source>
        <dbReference type="ARBA" id="ARBA00022801"/>
    </source>
</evidence>
<evidence type="ECO:0000256" key="5">
    <source>
        <dbReference type="ARBA" id="ARBA00022552"/>
    </source>
</evidence>
<dbReference type="CDD" id="cd00268">
    <property type="entry name" value="DEADc"/>
    <property type="match status" value="1"/>
</dbReference>
<evidence type="ECO:0000256" key="14">
    <source>
        <dbReference type="SAM" id="MobiDB-lite"/>
    </source>
</evidence>
<dbReference type="GeneID" id="19166784"/>
<evidence type="ECO:0000313" key="18">
    <source>
        <dbReference type="Proteomes" id="UP000019478"/>
    </source>
</evidence>
<evidence type="ECO:0000259" key="15">
    <source>
        <dbReference type="PROSITE" id="PS51192"/>
    </source>
</evidence>
<evidence type="ECO:0000256" key="3">
    <source>
        <dbReference type="ARBA" id="ARBA00012552"/>
    </source>
</evidence>
<dbReference type="InterPro" id="IPR000629">
    <property type="entry name" value="RNA-helicase_DEAD-box_CS"/>
</dbReference>
<evidence type="ECO:0000256" key="8">
    <source>
        <dbReference type="ARBA" id="ARBA00022806"/>
    </source>
</evidence>
<evidence type="ECO:0000256" key="9">
    <source>
        <dbReference type="ARBA" id="ARBA00022840"/>
    </source>
</evidence>
<dbReference type="OrthoDB" id="196131at2759"/>
<dbReference type="SUPFAM" id="SSF52540">
    <property type="entry name" value="P-loop containing nucleoside triphosphate hydrolases"/>
    <property type="match status" value="1"/>
</dbReference>
<evidence type="ECO:0000256" key="2">
    <source>
        <dbReference type="ARBA" id="ARBA00009334"/>
    </source>
</evidence>
<keyword evidence="10" id="KW-0539">Nucleus</keyword>
<dbReference type="InterPro" id="IPR044742">
    <property type="entry name" value="DEAD/DEAH_RhlB"/>
</dbReference>
<dbReference type="PROSITE" id="PS00039">
    <property type="entry name" value="DEAD_ATP_HELICASE"/>
    <property type="match status" value="1"/>
</dbReference>
<keyword evidence="18" id="KW-1185">Reference proteome</keyword>
<dbReference type="InterPro" id="IPR014001">
    <property type="entry name" value="Helicase_ATP-bd"/>
</dbReference>
<protein>
    <recommendedName>
        <fullName evidence="3">RNA helicase</fullName>
        <ecNumber evidence="3">3.6.4.13</ecNumber>
    </recommendedName>
</protein>
<dbReference type="InterPro" id="IPR001650">
    <property type="entry name" value="Helicase_C-like"/>
</dbReference>
<dbReference type="PANTHER" id="PTHR47958">
    <property type="entry name" value="ATP-DEPENDENT RNA HELICASE DBP3"/>
    <property type="match status" value="1"/>
</dbReference>